<evidence type="ECO:0000313" key="1">
    <source>
        <dbReference type="EMBL" id="QNP45865.1"/>
    </source>
</evidence>
<sequence>MGRRVKDFIEISEYTSLDQLINALTAIRDNLPADSDPELRMKGDDVFGRRLSISYFRELTEEEASVEGRYNGSDLPEANAEIEQLRHQLDDVDFERDDRVAKRRIRRVA</sequence>
<organism evidence="1 2">
    <name type="scientific">Sphingomonas sediminicola</name>
    <dbReference type="NCBI Taxonomy" id="386874"/>
    <lineage>
        <taxon>Bacteria</taxon>
        <taxon>Pseudomonadati</taxon>
        <taxon>Pseudomonadota</taxon>
        <taxon>Alphaproteobacteria</taxon>
        <taxon>Sphingomonadales</taxon>
        <taxon>Sphingomonadaceae</taxon>
        <taxon>Sphingomonas</taxon>
    </lineage>
</organism>
<dbReference type="Proteomes" id="UP000516105">
    <property type="component" value="Chromosome"/>
</dbReference>
<proteinExistence type="predicted"/>
<reference evidence="1 2" key="1">
    <citation type="submission" date="2020-08" db="EMBL/GenBank/DDBJ databases">
        <title>Genome sequence of Sphingomonas sediminicola KACC 15039T.</title>
        <authorList>
            <person name="Hyun D.-W."/>
            <person name="Bae J.-W."/>
        </authorList>
    </citation>
    <scope>NUCLEOTIDE SEQUENCE [LARGE SCALE GENOMIC DNA]</scope>
    <source>
        <strain evidence="1 2">KACC 15039</strain>
    </source>
</reference>
<evidence type="ECO:0000313" key="2">
    <source>
        <dbReference type="Proteomes" id="UP000516105"/>
    </source>
</evidence>
<gene>
    <name evidence="1" type="ORF">H9L14_00655</name>
</gene>
<dbReference type="EMBL" id="CP060782">
    <property type="protein sequence ID" value="QNP45865.1"/>
    <property type="molecule type" value="Genomic_DNA"/>
</dbReference>
<dbReference type="RefSeq" id="WP_187708818.1">
    <property type="nucleotide sequence ID" value="NZ_CP060782.1"/>
</dbReference>
<protein>
    <submittedName>
        <fullName evidence="1">Uncharacterized protein</fullName>
    </submittedName>
</protein>
<name>A0ABX6T7U5_9SPHN</name>
<keyword evidence="2" id="KW-1185">Reference proteome</keyword>
<accession>A0ABX6T7U5</accession>